<dbReference type="PANTHER" id="PTHR34351">
    <property type="entry name" value="SLR1927 PROTEIN-RELATED"/>
    <property type="match status" value="1"/>
</dbReference>
<dbReference type="RefSeq" id="WP_209793438.1">
    <property type="nucleotide sequence ID" value="NZ_JAGIQF010000002.1"/>
</dbReference>
<dbReference type="PANTHER" id="PTHR34351:SF1">
    <property type="entry name" value="SLR1927 PROTEIN"/>
    <property type="match status" value="1"/>
</dbReference>
<feature type="transmembrane region" description="Helical" evidence="2">
    <location>
        <begin position="60"/>
        <end position="79"/>
    </location>
</feature>
<evidence type="ECO:0000313" key="4">
    <source>
        <dbReference type="Proteomes" id="UP000666661"/>
    </source>
</evidence>
<evidence type="ECO:0000313" key="3">
    <source>
        <dbReference type="EMBL" id="MBP0602312.1"/>
    </source>
</evidence>
<keyword evidence="2" id="KW-1133">Transmembrane helix</keyword>
<evidence type="ECO:0000256" key="1">
    <source>
        <dbReference type="SAM" id="MobiDB-lite"/>
    </source>
</evidence>
<gene>
    <name evidence="3" type="ORF">J8I01_07300</name>
</gene>
<dbReference type="EMBL" id="JAGIQF010000002">
    <property type="protein sequence ID" value="MBP0602312.1"/>
    <property type="molecule type" value="Genomic_DNA"/>
</dbReference>
<keyword evidence="2" id="KW-0812">Transmembrane</keyword>
<feature type="region of interest" description="Disordered" evidence="1">
    <location>
        <begin position="192"/>
        <end position="213"/>
    </location>
</feature>
<keyword evidence="2" id="KW-0472">Membrane</keyword>
<keyword evidence="4" id="KW-1185">Reference proteome</keyword>
<feature type="transmembrane region" description="Helical" evidence="2">
    <location>
        <begin position="32"/>
        <end position="54"/>
    </location>
</feature>
<accession>A0ABS4B4A9</accession>
<comment type="caution">
    <text evidence="3">The sequence shown here is derived from an EMBL/GenBank/DDBJ whole genome shotgun (WGS) entry which is preliminary data.</text>
</comment>
<protein>
    <submittedName>
        <fullName evidence="3">DUF58 domain-containing protein</fullName>
    </submittedName>
</protein>
<dbReference type="Proteomes" id="UP000666661">
    <property type="component" value="Unassembled WGS sequence"/>
</dbReference>
<reference evidence="3 4" key="1">
    <citation type="submission" date="2021-03" db="EMBL/GenBank/DDBJ databases">
        <title>Plant growth promoting bacteria isolated from wild legumes nodules and trapping Phaseolus vulgaris L. nodules in the center and southern Mexico.</title>
        <authorList>
            <person name="Estrada P."/>
        </authorList>
    </citation>
    <scope>NUCLEOTIDE SEQUENCE [LARGE SCALE GENOMIC DNA]</scope>
    <source>
        <strain evidence="3 4">MaGu-431</strain>
    </source>
</reference>
<name>A0ABS4B4A9_9GAMM</name>
<evidence type="ECO:0000256" key="2">
    <source>
        <dbReference type="SAM" id="Phobius"/>
    </source>
</evidence>
<proteinExistence type="predicted"/>
<organism evidence="3 4">
    <name type="scientific">Aeromonas sanarellii</name>
    <dbReference type="NCBI Taxonomy" id="633415"/>
    <lineage>
        <taxon>Bacteria</taxon>
        <taxon>Pseudomonadati</taxon>
        <taxon>Pseudomonadota</taxon>
        <taxon>Gammaproteobacteria</taxon>
        <taxon>Aeromonadales</taxon>
        <taxon>Aeromonadaceae</taxon>
        <taxon>Aeromonas</taxon>
    </lineage>
</organism>
<sequence>MSWRQRRARWQRRWLARRIPPARQITLGSRSLFILPTRLGLCYLLVMLAIYLLGTNYQNNLVLLVAYALGSLFMVTMWLTHRNLLGLSLLGGPAVLGEAGNPLPMSITVRSERPLQALQFSLNEGRLWLAQADAVPQPLLLPVQGIRRGCLPLERLRVESRYPLGLFRCWSLLDLQLEGWLAPAPEYGSLRGEATSDAAGSRGQPTPASVGDFDTLRAHQGGEPLSRVAWKQLAQGRGLLVKQFCEPGQDDTHLSLLRVGGRDLEQRLAVLAWWCGDYARRGIPFTLTLAGRMLGPGCDPAFLQRCRLALACVDAEDPAQEADTDAAR</sequence>